<dbReference type="Pfam" id="PF00067">
    <property type="entry name" value="p450"/>
    <property type="match status" value="1"/>
</dbReference>
<feature type="transmembrane region" description="Helical" evidence="14">
    <location>
        <begin position="238"/>
        <end position="264"/>
    </location>
</feature>
<sequence length="1191" mass="139643">MDRYESSKLPQEIVRTITEMELRTRYNTNTIPFYGRFLTKLKIKWAMKDIDQNHLGKIRLVYFGRMKYQIIVDLIRLILIADHLSNQTMSNIYIVLILIFPYKTYIFFRDNSIAWFKPLIIIDVIVFCYLIAQMVRLSLFSFSITMHASVSYGGHFKVQNRLLQNSLNNSRLRVTNSTAMLAKTLSLFIQDHTHVSMIIVYVDHDVWAKVLAVAILCQCPSNVYIFNRIIVEGINVDIGISFIITWTIMINQIVMLLTSFLLMARYSKIITYRSARLLPSVQYYISARYPTLKIKCLDIYERITQKQIGVSLGPNDTCTYHLNPICQILAKESKNWRIKTRFKWKHRTELSLYAVYIFRFAYIYYRLGENNEEYEATTPIPFYGRLLTKLRIIWMMRDIDQNKLRRIRLVYFKRIKYEIIVNLIRMTLVADQINNSIITNIYVLLIVIFPYLIIRFYQFFSYWLLPMVVIDVIIFSYLIVRMVRLSLFSLCITMYASVSYGGYFNTENRLLRNALIHSRMHVTNSTIKLAQTLLIFIYDHTHVSMIIVYVDHEVWSKVLGIAIVSQIPSNIYLLNRFMMYQLEFGINILLTLSITINQILMLLTSLILIARYSKIITIESSKLLPAVQCHIPKRYPMLKLKCLNCYERIAQKQIGVSIGPLSACTYKFVFQIIIQYMVYLIYLKRKYSYWSNRNVPGPTPIWLLGNMHQQLTSNVQQLDVEWMKKYGKLYGTYIALTPVITIADPELIKQTIIKDFHYFVNRIDINSYHELWNTNLFVSKDDSWKRIRTIASPSFTSGKLRAMASIMRRSIDNLDQYLKKMSINENKSINVKQTIAGFTIDVIASTAFATDTNANSEEDNPLVVNGRKMMDFPIFRAMSTFLFPKPILDFLGIHYLWDPKYFSFFIDLTTHIVKKRRAECNGNNQIKHHDLIQLMMDANVDEEDLQKFNYEKMIANDDKEITTEQSKQPENDSRKRKLTDVEVISNCIFFFMAGYETTSSTISHCIYELAKNQSIQNRLFKDLKETLNDLDESSDEYFDKVMTGIPYLEAVIKETLRRYAPLSQINRVCTKDGYQLGNIKLSAGQVVVISIVSVHMNPEYYPEPQTFNPDRFMPENRDQLVPYAYMPFALGPRNCLAMRFAYQEIKLCLARIIRKFRFERNEGTPDQLSYKIGSGLLNSKEFSVKVETRDE</sequence>
<evidence type="ECO:0000256" key="5">
    <source>
        <dbReference type="ARBA" id="ARBA00022617"/>
    </source>
</evidence>
<dbReference type="Gene3D" id="1.10.630.10">
    <property type="entry name" value="Cytochrome P450"/>
    <property type="match status" value="1"/>
</dbReference>
<keyword evidence="10 13" id="KW-0408">Iron</keyword>
<gene>
    <name evidence="15" type="ORF">RDWZM_000421</name>
</gene>
<feature type="transmembrane region" description="Helical" evidence="14">
    <location>
        <begin position="206"/>
        <end position="226"/>
    </location>
</feature>
<evidence type="ECO:0000256" key="1">
    <source>
        <dbReference type="ARBA" id="ARBA00001971"/>
    </source>
</evidence>
<evidence type="ECO:0000256" key="10">
    <source>
        <dbReference type="ARBA" id="ARBA00023004"/>
    </source>
</evidence>
<evidence type="ECO:0000256" key="14">
    <source>
        <dbReference type="SAM" id="Phobius"/>
    </source>
</evidence>
<dbReference type="AlphaFoldDB" id="A0A9Q0RQG1"/>
<keyword evidence="6 13" id="KW-0479">Metal-binding</keyword>
<keyword evidence="14" id="KW-0812">Transmembrane</keyword>
<evidence type="ECO:0000256" key="13">
    <source>
        <dbReference type="PIRSR" id="PIRSR602401-1"/>
    </source>
</evidence>
<evidence type="ECO:0000256" key="9">
    <source>
        <dbReference type="ARBA" id="ARBA00023002"/>
    </source>
</evidence>
<keyword evidence="5 13" id="KW-0349">Heme</keyword>
<feature type="transmembrane region" description="Helical" evidence="14">
    <location>
        <begin position="486"/>
        <end position="506"/>
    </location>
</feature>
<evidence type="ECO:0000256" key="11">
    <source>
        <dbReference type="ARBA" id="ARBA00023033"/>
    </source>
</evidence>
<name>A0A9Q0RQG1_BLOTA</name>
<keyword evidence="11" id="KW-0503">Monooxygenase</keyword>
<comment type="subcellular location">
    <subcellularLocation>
        <location evidence="3">Endoplasmic reticulum membrane</location>
        <topology evidence="3">Peripheral membrane protein</topology>
    </subcellularLocation>
    <subcellularLocation>
        <location evidence="2">Microsome membrane</location>
        <topology evidence="2">Peripheral membrane protein</topology>
    </subcellularLocation>
</comment>
<dbReference type="PANTHER" id="PTHR24292:SF102">
    <property type="entry name" value="CYTOCHROME P450 FAMILY-RELATED"/>
    <property type="match status" value="1"/>
</dbReference>
<dbReference type="GO" id="GO:0005789">
    <property type="term" value="C:endoplasmic reticulum membrane"/>
    <property type="evidence" value="ECO:0007669"/>
    <property type="project" value="UniProtKB-SubCell"/>
</dbReference>
<reference evidence="15" key="1">
    <citation type="submission" date="2022-12" db="EMBL/GenBank/DDBJ databases">
        <title>Genome assemblies of Blomia tropicalis.</title>
        <authorList>
            <person name="Cui Y."/>
        </authorList>
    </citation>
    <scope>NUCLEOTIDE SEQUENCE</scope>
    <source>
        <tissue evidence="15">Adult mites</tissue>
    </source>
</reference>
<dbReference type="CDD" id="cd11055">
    <property type="entry name" value="CYP3A-like"/>
    <property type="match status" value="1"/>
</dbReference>
<dbReference type="GO" id="GO:0016705">
    <property type="term" value="F:oxidoreductase activity, acting on paired donors, with incorporation or reduction of molecular oxygen"/>
    <property type="evidence" value="ECO:0007669"/>
    <property type="project" value="InterPro"/>
</dbReference>
<evidence type="ECO:0000256" key="7">
    <source>
        <dbReference type="ARBA" id="ARBA00022824"/>
    </source>
</evidence>
<proteinExistence type="inferred from homology"/>
<keyword evidence="14" id="KW-1133">Transmembrane helix</keyword>
<evidence type="ECO:0000256" key="2">
    <source>
        <dbReference type="ARBA" id="ARBA00004174"/>
    </source>
</evidence>
<dbReference type="PANTHER" id="PTHR24292">
    <property type="entry name" value="CYTOCHROME P450"/>
    <property type="match status" value="1"/>
</dbReference>
<feature type="binding site" description="axial binding residue" evidence="13">
    <location>
        <position position="1135"/>
    </location>
    <ligand>
        <name>heme</name>
        <dbReference type="ChEBI" id="CHEBI:30413"/>
    </ligand>
    <ligandPart>
        <name>Fe</name>
        <dbReference type="ChEBI" id="CHEBI:18248"/>
    </ligandPart>
</feature>
<dbReference type="PRINTS" id="PR00463">
    <property type="entry name" value="EP450I"/>
</dbReference>
<dbReference type="InterPro" id="IPR002401">
    <property type="entry name" value="Cyt_P450_E_grp-I"/>
</dbReference>
<comment type="caution">
    <text evidence="15">The sequence shown here is derived from an EMBL/GenBank/DDBJ whole genome shotgun (WGS) entry which is preliminary data.</text>
</comment>
<evidence type="ECO:0000256" key="4">
    <source>
        <dbReference type="ARBA" id="ARBA00010617"/>
    </source>
</evidence>
<feature type="transmembrane region" description="Helical" evidence="14">
    <location>
        <begin position="665"/>
        <end position="683"/>
    </location>
</feature>
<keyword evidence="12 14" id="KW-0472">Membrane</keyword>
<dbReference type="InterPro" id="IPR036396">
    <property type="entry name" value="Cyt_P450_sf"/>
</dbReference>
<accession>A0A9Q0RQG1</accession>
<evidence type="ECO:0000256" key="12">
    <source>
        <dbReference type="ARBA" id="ARBA00023136"/>
    </source>
</evidence>
<dbReference type="GO" id="GO:0004497">
    <property type="term" value="F:monooxygenase activity"/>
    <property type="evidence" value="ECO:0007669"/>
    <property type="project" value="UniProtKB-KW"/>
</dbReference>
<evidence type="ECO:0000313" key="16">
    <source>
        <dbReference type="Proteomes" id="UP001142055"/>
    </source>
</evidence>
<feature type="transmembrane region" description="Helical" evidence="14">
    <location>
        <begin position="586"/>
        <end position="610"/>
    </location>
</feature>
<dbReference type="Proteomes" id="UP001142055">
    <property type="component" value="Chromosome 1"/>
</dbReference>
<comment type="cofactor">
    <cofactor evidence="1 13">
        <name>heme</name>
        <dbReference type="ChEBI" id="CHEBI:30413"/>
    </cofactor>
</comment>
<feature type="transmembrane region" description="Helical" evidence="14">
    <location>
        <begin position="114"/>
        <end position="132"/>
    </location>
</feature>
<evidence type="ECO:0000256" key="6">
    <source>
        <dbReference type="ARBA" id="ARBA00022723"/>
    </source>
</evidence>
<dbReference type="InterPro" id="IPR050476">
    <property type="entry name" value="Insect_CytP450_Detox"/>
</dbReference>
<feature type="transmembrane region" description="Helical" evidence="14">
    <location>
        <begin position="91"/>
        <end position="108"/>
    </location>
</feature>
<evidence type="ECO:0000256" key="3">
    <source>
        <dbReference type="ARBA" id="ARBA00004406"/>
    </source>
</evidence>
<keyword evidence="7" id="KW-0256">Endoplasmic reticulum</keyword>
<feature type="transmembrane region" description="Helical" evidence="14">
    <location>
        <begin position="433"/>
        <end position="453"/>
    </location>
</feature>
<dbReference type="SUPFAM" id="SSF48264">
    <property type="entry name" value="Cytochrome P450"/>
    <property type="match status" value="1"/>
</dbReference>
<protein>
    <submittedName>
        <fullName evidence="15">Uncharacterized protein</fullName>
    </submittedName>
</protein>
<dbReference type="GO" id="GO:0020037">
    <property type="term" value="F:heme binding"/>
    <property type="evidence" value="ECO:0007669"/>
    <property type="project" value="InterPro"/>
</dbReference>
<comment type="similarity">
    <text evidence="4">Belongs to the cytochrome P450 family.</text>
</comment>
<keyword evidence="9" id="KW-0560">Oxidoreductase</keyword>
<dbReference type="EMBL" id="JAPWDV010000001">
    <property type="protein sequence ID" value="KAJ6221876.1"/>
    <property type="molecule type" value="Genomic_DNA"/>
</dbReference>
<dbReference type="FunFam" id="1.10.630.10:FF:000042">
    <property type="entry name" value="Cytochrome P450"/>
    <property type="match status" value="1"/>
</dbReference>
<dbReference type="InterPro" id="IPR001128">
    <property type="entry name" value="Cyt_P450"/>
</dbReference>
<evidence type="ECO:0000313" key="15">
    <source>
        <dbReference type="EMBL" id="KAJ6221876.1"/>
    </source>
</evidence>
<keyword evidence="16" id="KW-1185">Reference proteome</keyword>
<organism evidence="15 16">
    <name type="scientific">Blomia tropicalis</name>
    <name type="common">Mite</name>
    <dbReference type="NCBI Taxonomy" id="40697"/>
    <lineage>
        <taxon>Eukaryota</taxon>
        <taxon>Metazoa</taxon>
        <taxon>Ecdysozoa</taxon>
        <taxon>Arthropoda</taxon>
        <taxon>Chelicerata</taxon>
        <taxon>Arachnida</taxon>
        <taxon>Acari</taxon>
        <taxon>Acariformes</taxon>
        <taxon>Sarcoptiformes</taxon>
        <taxon>Astigmata</taxon>
        <taxon>Glycyphagoidea</taxon>
        <taxon>Echimyopodidae</taxon>
        <taxon>Blomia</taxon>
    </lineage>
</organism>
<keyword evidence="8" id="KW-0492">Microsome</keyword>
<feature type="transmembrane region" description="Helical" evidence="14">
    <location>
        <begin position="460"/>
        <end position="480"/>
    </location>
</feature>
<evidence type="ECO:0000256" key="8">
    <source>
        <dbReference type="ARBA" id="ARBA00022848"/>
    </source>
</evidence>
<dbReference type="GO" id="GO:0005506">
    <property type="term" value="F:iron ion binding"/>
    <property type="evidence" value="ECO:0007669"/>
    <property type="project" value="InterPro"/>
</dbReference>
<dbReference type="PRINTS" id="PR00385">
    <property type="entry name" value="P450"/>
</dbReference>